<dbReference type="Proteomes" id="UP000178764">
    <property type="component" value="Unassembled WGS sequence"/>
</dbReference>
<dbReference type="AlphaFoldDB" id="A0A1F5DQL4"/>
<comment type="caution">
    <text evidence="1">The sequence shown here is derived from an EMBL/GenBank/DDBJ whole genome shotgun (WGS) entry which is preliminary data.</text>
</comment>
<name>A0A1F5DQL4_9BACT</name>
<sequence>MNLADSRTFQATHNLGYKVSVNLFTEDKSATTEATDWSYWKSGEESSSNDSIVSVNFISSLLRENIGFTIIIESYS</sequence>
<reference evidence="1 2" key="1">
    <citation type="journal article" date="2016" name="Nat. Commun.">
        <title>Thousands of microbial genomes shed light on interconnected biogeochemical processes in an aquifer system.</title>
        <authorList>
            <person name="Anantharaman K."/>
            <person name="Brown C.T."/>
            <person name="Hug L.A."/>
            <person name="Sharon I."/>
            <person name="Castelle C.J."/>
            <person name="Probst A.J."/>
            <person name="Thomas B.C."/>
            <person name="Singh A."/>
            <person name="Wilkins M.J."/>
            <person name="Karaoz U."/>
            <person name="Brodie E.L."/>
            <person name="Williams K.H."/>
            <person name="Hubbard S.S."/>
            <person name="Banfield J.F."/>
        </authorList>
    </citation>
    <scope>NUCLEOTIDE SEQUENCE [LARGE SCALE GENOMIC DNA]</scope>
</reference>
<protein>
    <submittedName>
        <fullName evidence="1">Uncharacterized protein</fullName>
    </submittedName>
</protein>
<evidence type="ECO:0000313" key="2">
    <source>
        <dbReference type="Proteomes" id="UP000178764"/>
    </source>
</evidence>
<accession>A0A1F5DQL4</accession>
<proteinExistence type="predicted"/>
<gene>
    <name evidence="1" type="ORF">A2V71_00810</name>
</gene>
<dbReference type="EMBL" id="MEZT01000003">
    <property type="protein sequence ID" value="OGD57344.1"/>
    <property type="molecule type" value="Genomic_DNA"/>
</dbReference>
<evidence type="ECO:0000313" key="1">
    <source>
        <dbReference type="EMBL" id="OGD57344.1"/>
    </source>
</evidence>
<organism evidence="1 2">
    <name type="scientific">Candidatus Berkelbacteria bacterium RBG_13_40_8</name>
    <dbReference type="NCBI Taxonomy" id="1797467"/>
    <lineage>
        <taxon>Bacteria</taxon>
        <taxon>Candidatus Berkelbacteria</taxon>
    </lineage>
</organism>